<evidence type="ECO:0000256" key="7">
    <source>
        <dbReference type="HAMAP-Rule" id="MF_00017"/>
    </source>
</evidence>
<evidence type="ECO:0000256" key="2">
    <source>
        <dbReference type="ARBA" id="ARBA00022763"/>
    </source>
</evidence>
<dbReference type="Gene3D" id="3.40.1360.10">
    <property type="match status" value="1"/>
</dbReference>
<dbReference type="NCBIfam" id="TIGR00615">
    <property type="entry name" value="recR"/>
    <property type="match status" value="1"/>
</dbReference>
<sequence>MNYPESFQKLVDCFKLLPGVGTKTAERYAFCMLDLDDEKINQFSKSISDIKKNITTCPVCGCLSESNNCLFCDDENRNNDIICVVENQKNVFIFEKLGVFKTKYHVLGGLISPMDGINPEDLSIDKLIKRIKEENIKEIILALSPGIEGNTTALYITKLLENTPVKVTQIAHGVPIGADMEYLDTLTLEMALENRSEVS</sequence>
<dbReference type="PROSITE" id="PS50880">
    <property type="entry name" value="TOPRIM"/>
    <property type="match status" value="1"/>
</dbReference>
<dbReference type="InterPro" id="IPR023627">
    <property type="entry name" value="Rcmb_RecR"/>
</dbReference>
<dbReference type="GO" id="GO:0006310">
    <property type="term" value="P:DNA recombination"/>
    <property type="evidence" value="ECO:0007669"/>
    <property type="project" value="UniProtKB-UniRule"/>
</dbReference>
<dbReference type="InterPro" id="IPR006171">
    <property type="entry name" value="TOPRIM_dom"/>
</dbReference>
<evidence type="ECO:0000256" key="3">
    <source>
        <dbReference type="ARBA" id="ARBA00022771"/>
    </source>
</evidence>
<proteinExistence type="inferred from homology"/>
<keyword evidence="4 7" id="KW-0862">Zinc</keyword>
<dbReference type="InterPro" id="IPR034137">
    <property type="entry name" value="TOPRIM_RecR"/>
</dbReference>
<keyword evidence="2 7" id="KW-0227">DNA damage</keyword>
<keyword evidence="5 7" id="KW-0233">DNA recombination</keyword>
<dbReference type="Proteomes" id="UP000824074">
    <property type="component" value="Unassembled WGS sequence"/>
</dbReference>
<evidence type="ECO:0000256" key="4">
    <source>
        <dbReference type="ARBA" id="ARBA00022833"/>
    </source>
</evidence>
<organism evidence="9 10">
    <name type="scientific">Candidatus Aphodocola excrementigallinarum</name>
    <dbReference type="NCBI Taxonomy" id="2840670"/>
    <lineage>
        <taxon>Bacteria</taxon>
        <taxon>Bacillati</taxon>
        <taxon>Bacillota</taxon>
        <taxon>Bacilli</taxon>
        <taxon>Candidatus Aphodocola</taxon>
    </lineage>
</organism>
<keyword evidence="3 7" id="KW-0863">Zinc-finger</keyword>
<dbReference type="EMBL" id="DVMT01000043">
    <property type="protein sequence ID" value="HIU40497.1"/>
    <property type="molecule type" value="Genomic_DNA"/>
</dbReference>
<dbReference type="InterPro" id="IPR015967">
    <property type="entry name" value="Rcmb_RecR_Znf"/>
</dbReference>
<evidence type="ECO:0000259" key="8">
    <source>
        <dbReference type="PROSITE" id="PS50880"/>
    </source>
</evidence>
<reference evidence="9" key="1">
    <citation type="submission" date="2020-10" db="EMBL/GenBank/DDBJ databases">
        <authorList>
            <person name="Gilroy R."/>
        </authorList>
    </citation>
    <scope>NUCLEOTIDE SEQUENCE</scope>
    <source>
        <strain evidence="9">CHK193-30670</strain>
    </source>
</reference>
<dbReference type="Gene3D" id="1.10.8.420">
    <property type="entry name" value="RecR Domain 1"/>
    <property type="match status" value="1"/>
</dbReference>
<keyword evidence="6 7" id="KW-0234">DNA repair</keyword>
<dbReference type="Pfam" id="PF13662">
    <property type="entry name" value="Toprim_4"/>
    <property type="match status" value="1"/>
</dbReference>
<name>A0A9D1LJ29_9FIRM</name>
<dbReference type="PANTHER" id="PTHR30446:SF0">
    <property type="entry name" value="RECOMBINATION PROTEIN RECR"/>
    <property type="match status" value="1"/>
</dbReference>
<feature type="zinc finger region" description="C4-type" evidence="7">
    <location>
        <begin position="57"/>
        <end position="72"/>
    </location>
</feature>
<comment type="function">
    <text evidence="7">May play a role in DNA repair. It seems to be involved in an RecBC-independent recombinational process of DNA repair. It may act with RecF and RecO.</text>
</comment>
<dbReference type="Gene3D" id="6.10.250.240">
    <property type="match status" value="1"/>
</dbReference>
<evidence type="ECO:0000256" key="6">
    <source>
        <dbReference type="ARBA" id="ARBA00023204"/>
    </source>
</evidence>
<evidence type="ECO:0000313" key="9">
    <source>
        <dbReference type="EMBL" id="HIU40497.1"/>
    </source>
</evidence>
<evidence type="ECO:0000313" key="10">
    <source>
        <dbReference type="Proteomes" id="UP000824074"/>
    </source>
</evidence>
<dbReference type="PROSITE" id="PS01300">
    <property type="entry name" value="RECR"/>
    <property type="match status" value="1"/>
</dbReference>
<reference evidence="9" key="2">
    <citation type="journal article" date="2021" name="PeerJ">
        <title>Extensive microbial diversity within the chicken gut microbiome revealed by metagenomics and culture.</title>
        <authorList>
            <person name="Gilroy R."/>
            <person name="Ravi A."/>
            <person name="Getino M."/>
            <person name="Pursley I."/>
            <person name="Horton D.L."/>
            <person name="Alikhan N.F."/>
            <person name="Baker D."/>
            <person name="Gharbi K."/>
            <person name="Hall N."/>
            <person name="Watson M."/>
            <person name="Adriaenssens E.M."/>
            <person name="Foster-Nyarko E."/>
            <person name="Jarju S."/>
            <person name="Secka A."/>
            <person name="Antonio M."/>
            <person name="Oren A."/>
            <person name="Chaudhuri R.R."/>
            <person name="La Ragione R."/>
            <person name="Hildebrand F."/>
            <person name="Pallen M.J."/>
        </authorList>
    </citation>
    <scope>NUCLEOTIDE SEQUENCE</scope>
    <source>
        <strain evidence="9">CHK193-30670</strain>
    </source>
</reference>
<dbReference type="InterPro" id="IPR000093">
    <property type="entry name" value="DNA_Rcmb_RecR"/>
</dbReference>
<evidence type="ECO:0000256" key="5">
    <source>
        <dbReference type="ARBA" id="ARBA00023172"/>
    </source>
</evidence>
<protein>
    <recommendedName>
        <fullName evidence="7">Recombination protein RecR</fullName>
    </recommendedName>
</protein>
<dbReference type="Pfam" id="PF21175">
    <property type="entry name" value="RecR_C"/>
    <property type="match status" value="1"/>
</dbReference>
<dbReference type="SUPFAM" id="SSF111304">
    <property type="entry name" value="Recombination protein RecR"/>
    <property type="match status" value="1"/>
</dbReference>
<keyword evidence="1 7" id="KW-0479">Metal-binding</keyword>
<dbReference type="GO" id="GO:0006281">
    <property type="term" value="P:DNA repair"/>
    <property type="evidence" value="ECO:0007669"/>
    <property type="project" value="UniProtKB-UniRule"/>
</dbReference>
<dbReference type="PANTHER" id="PTHR30446">
    <property type="entry name" value="RECOMBINATION PROTEIN RECR"/>
    <property type="match status" value="1"/>
</dbReference>
<dbReference type="HAMAP" id="MF_00017">
    <property type="entry name" value="RecR"/>
    <property type="match status" value="1"/>
</dbReference>
<comment type="caution">
    <text evidence="9">The sequence shown here is derived from an EMBL/GenBank/DDBJ whole genome shotgun (WGS) entry which is preliminary data.</text>
</comment>
<dbReference type="GO" id="GO:0003677">
    <property type="term" value="F:DNA binding"/>
    <property type="evidence" value="ECO:0007669"/>
    <property type="project" value="UniProtKB-UniRule"/>
</dbReference>
<dbReference type="GO" id="GO:0008270">
    <property type="term" value="F:zinc ion binding"/>
    <property type="evidence" value="ECO:0007669"/>
    <property type="project" value="UniProtKB-KW"/>
</dbReference>
<feature type="domain" description="Toprim" evidence="8">
    <location>
        <begin position="80"/>
        <end position="175"/>
    </location>
</feature>
<accession>A0A9D1LJ29</accession>
<dbReference type="CDD" id="cd01025">
    <property type="entry name" value="TOPRIM_recR"/>
    <property type="match status" value="1"/>
</dbReference>
<dbReference type="Pfam" id="PF21176">
    <property type="entry name" value="RecR_HhH"/>
    <property type="match status" value="1"/>
</dbReference>
<gene>
    <name evidence="7 9" type="primary">recR</name>
    <name evidence="9" type="ORF">IAB68_04275</name>
</gene>
<dbReference type="AlphaFoldDB" id="A0A9D1LJ29"/>
<dbReference type="SMART" id="SM00493">
    <property type="entry name" value="TOPRIM"/>
    <property type="match status" value="1"/>
</dbReference>
<comment type="similarity">
    <text evidence="7">Belongs to the RecR family.</text>
</comment>
<evidence type="ECO:0000256" key="1">
    <source>
        <dbReference type="ARBA" id="ARBA00022723"/>
    </source>
</evidence>